<dbReference type="EC" id="3.5.4.9" evidence="11"/>
<keyword evidence="7 11" id="KW-0560">Oxidoreductase</keyword>
<evidence type="ECO:0000256" key="2">
    <source>
        <dbReference type="ARBA" id="ARBA00022563"/>
    </source>
</evidence>
<dbReference type="PANTHER" id="PTHR48099">
    <property type="entry name" value="C-1-TETRAHYDROFOLATE SYNTHASE, CYTOPLASMIC-RELATED"/>
    <property type="match status" value="1"/>
</dbReference>
<feature type="binding site" evidence="11">
    <location>
        <position position="235"/>
    </location>
    <ligand>
        <name>NADP(+)</name>
        <dbReference type="ChEBI" id="CHEBI:58349"/>
    </ligand>
</feature>
<organism evidence="14 15">
    <name type="scientific">Splendidivirga corallicola</name>
    <dbReference type="NCBI Taxonomy" id="3051826"/>
    <lineage>
        <taxon>Bacteria</taxon>
        <taxon>Pseudomonadati</taxon>
        <taxon>Bacteroidota</taxon>
        <taxon>Cytophagia</taxon>
        <taxon>Cytophagales</taxon>
        <taxon>Splendidivirgaceae</taxon>
        <taxon>Splendidivirga</taxon>
    </lineage>
</organism>
<evidence type="ECO:0000313" key="14">
    <source>
        <dbReference type="EMBL" id="MDN5200569.1"/>
    </source>
</evidence>
<dbReference type="EMBL" id="JAUJEA010000001">
    <property type="protein sequence ID" value="MDN5200569.1"/>
    <property type="molecule type" value="Genomic_DNA"/>
</dbReference>
<feature type="domain" description="Tetrahydrofolate dehydrogenase/cyclohydrolase catalytic" evidence="12">
    <location>
        <begin position="5"/>
        <end position="120"/>
    </location>
</feature>
<keyword evidence="5 11" id="KW-0378">Hydrolase</keyword>
<dbReference type="PANTHER" id="PTHR48099:SF5">
    <property type="entry name" value="C-1-TETRAHYDROFOLATE SYNTHASE, CYTOPLASMIC"/>
    <property type="match status" value="1"/>
</dbReference>
<comment type="subunit">
    <text evidence="11">Homodimer.</text>
</comment>
<dbReference type="InterPro" id="IPR020631">
    <property type="entry name" value="THF_DH/CycHdrlase_NAD-bd_dom"/>
</dbReference>
<dbReference type="InterPro" id="IPR020630">
    <property type="entry name" value="THF_DH/CycHdrlase_cat_dom"/>
</dbReference>
<keyword evidence="6 11" id="KW-0521">NADP</keyword>
<name>A0ABT8KIP6_9BACT</name>
<evidence type="ECO:0000313" key="15">
    <source>
        <dbReference type="Proteomes" id="UP001172082"/>
    </source>
</evidence>
<comment type="pathway">
    <text evidence="1 11">One-carbon metabolism; tetrahydrofolate interconversion.</text>
</comment>
<keyword evidence="9 11" id="KW-0486">Methionine biosynthesis</keyword>
<dbReference type="EC" id="1.5.1.5" evidence="11"/>
<dbReference type="SUPFAM" id="SSF51735">
    <property type="entry name" value="NAD(P)-binding Rossmann-fold domains"/>
    <property type="match status" value="1"/>
</dbReference>
<accession>A0ABT8KIP6</accession>
<evidence type="ECO:0000256" key="3">
    <source>
        <dbReference type="ARBA" id="ARBA00022605"/>
    </source>
</evidence>
<evidence type="ECO:0000256" key="11">
    <source>
        <dbReference type="HAMAP-Rule" id="MF_01576"/>
    </source>
</evidence>
<dbReference type="SUPFAM" id="SSF53223">
    <property type="entry name" value="Aminoacid dehydrogenase-like, N-terminal domain"/>
    <property type="match status" value="1"/>
</dbReference>
<dbReference type="Gene3D" id="3.40.50.720">
    <property type="entry name" value="NAD(P)-binding Rossmann-like Domain"/>
    <property type="match status" value="1"/>
</dbReference>
<proteinExistence type="inferred from homology"/>
<dbReference type="InterPro" id="IPR020867">
    <property type="entry name" value="THF_DH/CycHdrlase_CS"/>
</dbReference>
<dbReference type="Proteomes" id="UP001172082">
    <property type="component" value="Unassembled WGS sequence"/>
</dbReference>
<dbReference type="InterPro" id="IPR036291">
    <property type="entry name" value="NAD(P)-bd_dom_sf"/>
</dbReference>
<evidence type="ECO:0000256" key="6">
    <source>
        <dbReference type="ARBA" id="ARBA00022857"/>
    </source>
</evidence>
<evidence type="ECO:0000259" key="13">
    <source>
        <dbReference type="Pfam" id="PF02882"/>
    </source>
</evidence>
<dbReference type="InterPro" id="IPR000672">
    <property type="entry name" value="THF_DH/CycHdrlase"/>
</dbReference>
<reference evidence="14" key="1">
    <citation type="submission" date="2023-06" db="EMBL/GenBank/DDBJ databases">
        <title>Genomic of Parafulvivirga corallium.</title>
        <authorList>
            <person name="Wang G."/>
        </authorList>
    </citation>
    <scope>NUCLEOTIDE SEQUENCE</scope>
    <source>
        <strain evidence="14">BMA10</strain>
    </source>
</reference>
<protein>
    <recommendedName>
        <fullName evidence="11">Bifunctional protein FolD</fullName>
    </recommendedName>
    <domain>
        <recommendedName>
            <fullName evidence="11">Methylenetetrahydrofolate dehydrogenase</fullName>
            <ecNumber evidence="11">1.5.1.5</ecNumber>
        </recommendedName>
    </domain>
    <domain>
        <recommendedName>
            <fullName evidence="11">Methenyltetrahydrofolate cyclohydrolase</fullName>
            <ecNumber evidence="11">3.5.4.9</ecNumber>
        </recommendedName>
    </domain>
</protein>
<feature type="domain" description="Tetrahydrofolate dehydrogenase/cyclohydrolase NAD(P)-binding" evidence="13">
    <location>
        <begin position="139"/>
        <end position="291"/>
    </location>
</feature>
<dbReference type="Gene3D" id="3.40.50.10860">
    <property type="entry name" value="Leucine Dehydrogenase, chain A, domain 1"/>
    <property type="match status" value="1"/>
</dbReference>
<evidence type="ECO:0000256" key="10">
    <source>
        <dbReference type="ARBA" id="ARBA00023268"/>
    </source>
</evidence>
<evidence type="ECO:0000259" key="12">
    <source>
        <dbReference type="Pfam" id="PF00763"/>
    </source>
</evidence>
<keyword evidence="8 11" id="KW-0368">Histidine biosynthesis</keyword>
<keyword evidence="15" id="KW-1185">Reference proteome</keyword>
<evidence type="ECO:0000256" key="9">
    <source>
        <dbReference type="ARBA" id="ARBA00023167"/>
    </source>
</evidence>
<evidence type="ECO:0000256" key="4">
    <source>
        <dbReference type="ARBA" id="ARBA00022755"/>
    </source>
</evidence>
<keyword evidence="4 11" id="KW-0658">Purine biosynthesis</keyword>
<evidence type="ECO:0000256" key="8">
    <source>
        <dbReference type="ARBA" id="ARBA00023102"/>
    </source>
</evidence>
<sequence>MAQILDGKKTSSDILNDITQEVAEIKASGGKAPHLAAVLVGDDGASVTYVNAKVKACEKAGFDSTLIHLPESTTEEELLNKVIELNNDDNIDGFIVQVPLPKHIDEQKVVDTISPLKDVDGFHPMNLGNMLLDLPGFVPATPKGIMLLLERNNIETEGKNCVVIGRSHTVGTPVSVLMSRNKKPGNSTVTLTHSRTKDLAKVASQADILIVAIGRPEFVTADMVKEGAVVVDVGIHRVEAPERKSGFRLKGDVKFDEVEPKASYISPVPGGVGPMTIASLLHNTLLAAKMKKKH</sequence>
<comment type="caution">
    <text evidence="11">Lacks conserved residue(s) required for the propagation of feature annotation.</text>
</comment>
<dbReference type="PRINTS" id="PR00085">
    <property type="entry name" value="THFDHDRGNASE"/>
</dbReference>
<keyword evidence="10 11" id="KW-0511">Multifunctional enzyme</keyword>
<dbReference type="CDD" id="cd01080">
    <property type="entry name" value="NAD_bind_m-THF_DH_Cyclohyd"/>
    <property type="match status" value="1"/>
</dbReference>
<evidence type="ECO:0000256" key="7">
    <source>
        <dbReference type="ARBA" id="ARBA00023002"/>
    </source>
</evidence>
<dbReference type="NCBIfam" id="NF010783">
    <property type="entry name" value="PRK14186.1"/>
    <property type="match status" value="1"/>
</dbReference>
<comment type="function">
    <text evidence="11">Catalyzes the oxidation of 5,10-methylenetetrahydrofolate to 5,10-methenyltetrahydrofolate and then the hydrolysis of 5,10-methenyltetrahydrofolate to 10-formyltetrahydrofolate.</text>
</comment>
<evidence type="ECO:0000256" key="5">
    <source>
        <dbReference type="ARBA" id="ARBA00022801"/>
    </source>
</evidence>
<dbReference type="PROSITE" id="PS00767">
    <property type="entry name" value="THF_DHG_CYH_2"/>
    <property type="match status" value="1"/>
</dbReference>
<dbReference type="Pfam" id="PF00763">
    <property type="entry name" value="THF_DHG_CYH"/>
    <property type="match status" value="1"/>
</dbReference>
<dbReference type="InterPro" id="IPR046346">
    <property type="entry name" value="Aminoacid_DH-like_N_sf"/>
</dbReference>
<comment type="caution">
    <text evidence="14">The sequence shown here is derived from an EMBL/GenBank/DDBJ whole genome shotgun (WGS) entry which is preliminary data.</text>
</comment>
<comment type="similarity">
    <text evidence="11">Belongs to the tetrahydrofolate dehydrogenase/cyclohydrolase family.</text>
</comment>
<feature type="binding site" evidence="11">
    <location>
        <begin position="165"/>
        <end position="167"/>
    </location>
    <ligand>
        <name>NADP(+)</name>
        <dbReference type="ChEBI" id="CHEBI:58349"/>
    </ligand>
</feature>
<dbReference type="HAMAP" id="MF_01576">
    <property type="entry name" value="THF_DHG_CYH"/>
    <property type="match status" value="1"/>
</dbReference>
<evidence type="ECO:0000256" key="1">
    <source>
        <dbReference type="ARBA" id="ARBA00004777"/>
    </source>
</evidence>
<comment type="catalytic activity">
    <reaction evidence="11">
        <text>(6R)-5,10-methylene-5,6,7,8-tetrahydrofolate + NADP(+) = (6R)-5,10-methenyltetrahydrofolate + NADPH</text>
        <dbReference type="Rhea" id="RHEA:22812"/>
        <dbReference type="ChEBI" id="CHEBI:15636"/>
        <dbReference type="ChEBI" id="CHEBI:57455"/>
        <dbReference type="ChEBI" id="CHEBI:57783"/>
        <dbReference type="ChEBI" id="CHEBI:58349"/>
        <dbReference type="EC" id="1.5.1.5"/>
    </reaction>
</comment>
<dbReference type="RefSeq" id="WP_346750592.1">
    <property type="nucleotide sequence ID" value="NZ_JAUJEA010000001.1"/>
</dbReference>
<keyword evidence="3 11" id="KW-0028">Amino-acid biosynthesis</keyword>
<keyword evidence="2 11" id="KW-0554">One-carbon metabolism</keyword>
<dbReference type="Pfam" id="PF02882">
    <property type="entry name" value="THF_DHG_CYH_C"/>
    <property type="match status" value="1"/>
</dbReference>
<comment type="catalytic activity">
    <reaction evidence="11">
        <text>(6R)-5,10-methenyltetrahydrofolate + H2O = (6R)-10-formyltetrahydrofolate + H(+)</text>
        <dbReference type="Rhea" id="RHEA:23700"/>
        <dbReference type="ChEBI" id="CHEBI:15377"/>
        <dbReference type="ChEBI" id="CHEBI:15378"/>
        <dbReference type="ChEBI" id="CHEBI:57455"/>
        <dbReference type="ChEBI" id="CHEBI:195366"/>
        <dbReference type="EC" id="3.5.4.9"/>
    </reaction>
</comment>
<gene>
    <name evidence="11 14" type="primary">folD</name>
    <name evidence="14" type="ORF">QQ008_04330</name>
</gene>